<dbReference type="NCBIfam" id="NF005803">
    <property type="entry name" value="PRK07658.1"/>
    <property type="match status" value="1"/>
</dbReference>
<dbReference type="CDD" id="cd06558">
    <property type="entry name" value="crotonase-like"/>
    <property type="match status" value="1"/>
</dbReference>
<reference evidence="3 4" key="1">
    <citation type="submission" date="2023-07" db="EMBL/GenBank/DDBJ databases">
        <title>Genomic Encyclopedia of Type Strains, Phase IV (KMG-IV): sequencing the most valuable type-strain genomes for metagenomic binning, comparative biology and taxonomic classification.</title>
        <authorList>
            <person name="Goeker M."/>
        </authorList>
    </citation>
    <scope>NUCLEOTIDE SEQUENCE [LARGE SCALE GENOMIC DNA]</scope>
    <source>
        <strain evidence="3 4">DSM 12751</strain>
    </source>
</reference>
<dbReference type="Pfam" id="PF00378">
    <property type="entry name" value="ECH_1"/>
    <property type="match status" value="1"/>
</dbReference>
<sequence>MTTSYVQVEKQDSVAILRLEHPPANALSGEVFKNLSLALDKVEEDPQIKAVVLAGKGKFFAAGADIKEFTTVHTAEEGRKIAEVGQGVFARMEEFSKPILAAIHGAALGGGLELAMACHMRFATAQAKLGLPELNLGLIPGFAGTQRLPRLIGKAKALELLLSGQPISGEEALRLGLVNRIVVEGELETEAIQFASMNAEKSAVTLRYALAAVLEGERNGQEAGSRKEAELFGKVFESADAKEGITAFIEKRKPNFKDQ</sequence>
<dbReference type="EC" id="4.2.1.17" evidence="3"/>
<dbReference type="PANTHER" id="PTHR11941">
    <property type="entry name" value="ENOYL-COA HYDRATASE-RELATED"/>
    <property type="match status" value="1"/>
</dbReference>
<evidence type="ECO:0000256" key="2">
    <source>
        <dbReference type="RuleBase" id="RU003707"/>
    </source>
</evidence>
<keyword evidence="4" id="KW-1185">Reference proteome</keyword>
<dbReference type="InterPro" id="IPR001753">
    <property type="entry name" value="Enoyl-CoA_hydra/iso"/>
</dbReference>
<dbReference type="PANTHER" id="PTHR11941:SF175">
    <property type="entry name" value="ENOYL-COA HYDRATASE-RELATED"/>
    <property type="match status" value="1"/>
</dbReference>
<dbReference type="SUPFAM" id="SSF52096">
    <property type="entry name" value="ClpP/crotonase"/>
    <property type="match status" value="1"/>
</dbReference>
<evidence type="ECO:0000313" key="4">
    <source>
        <dbReference type="Proteomes" id="UP001235840"/>
    </source>
</evidence>
<dbReference type="Proteomes" id="UP001235840">
    <property type="component" value="Unassembled WGS sequence"/>
</dbReference>
<dbReference type="Gene3D" id="3.90.226.10">
    <property type="entry name" value="2-enoyl-CoA Hydratase, Chain A, domain 1"/>
    <property type="match status" value="1"/>
</dbReference>
<protein>
    <submittedName>
        <fullName evidence="3">Enoyl-CoA hydratase</fullName>
        <ecNumber evidence="3">4.2.1.17</ecNumber>
    </submittedName>
</protein>
<dbReference type="RefSeq" id="WP_307389883.1">
    <property type="nucleotide sequence ID" value="NZ_BAAADK010000009.1"/>
</dbReference>
<gene>
    <name evidence="3" type="ORF">J2S11_000274</name>
</gene>
<comment type="similarity">
    <text evidence="1 2">Belongs to the enoyl-CoA hydratase/isomerase family.</text>
</comment>
<name>A0ABT9VU12_9BACI</name>
<dbReference type="PROSITE" id="PS00166">
    <property type="entry name" value="ENOYL_COA_HYDRATASE"/>
    <property type="match status" value="1"/>
</dbReference>
<dbReference type="GO" id="GO:0004300">
    <property type="term" value="F:enoyl-CoA hydratase activity"/>
    <property type="evidence" value="ECO:0007669"/>
    <property type="project" value="UniProtKB-EC"/>
</dbReference>
<dbReference type="InterPro" id="IPR018376">
    <property type="entry name" value="Enoyl-CoA_hyd/isom_CS"/>
</dbReference>
<dbReference type="EMBL" id="JAUSTY010000001">
    <property type="protein sequence ID" value="MDQ0164375.1"/>
    <property type="molecule type" value="Genomic_DNA"/>
</dbReference>
<evidence type="ECO:0000313" key="3">
    <source>
        <dbReference type="EMBL" id="MDQ0164375.1"/>
    </source>
</evidence>
<proteinExistence type="inferred from homology"/>
<comment type="caution">
    <text evidence="3">The sequence shown here is derived from an EMBL/GenBank/DDBJ whole genome shotgun (WGS) entry which is preliminary data.</text>
</comment>
<dbReference type="InterPro" id="IPR029045">
    <property type="entry name" value="ClpP/crotonase-like_dom_sf"/>
</dbReference>
<accession>A0ABT9VU12</accession>
<keyword evidence="3" id="KW-0456">Lyase</keyword>
<organism evidence="3 4">
    <name type="scientific">Caldalkalibacillus horti</name>
    <dbReference type="NCBI Taxonomy" id="77523"/>
    <lineage>
        <taxon>Bacteria</taxon>
        <taxon>Bacillati</taxon>
        <taxon>Bacillota</taxon>
        <taxon>Bacilli</taxon>
        <taxon>Bacillales</taxon>
        <taxon>Bacillaceae</taxon>
        <taxon>Caldalkalibacillus</taxon>
    </lineage>
</organism>
<evidence type="ECO:0000256" key="1">
    <source>
        <dbReference type="ARBA" id="ARBA00005254"/>
    </source>
</evidence>